<organism evidence="1 2">
    <name type="scientific">Megasphaera micronuciformis F0359</name>
    <dbReference type="NCBI Taxonomy" id="706434"/>
    <lineage>
        <taxon>Bacteria</taxon>
        <taxon>Bacillati</taxon>
        <taxon>Bacillota</taxon>
        <taxon>Negativicutes</taxon>
        <taxon>Veillonellales</taxon>
        <taxon>Veillonellaceae</taxon>
        <taxon>Megasphaera</taxon>
    </lineage>
</organism>
<dbReference type="GO" id="GO:0009295">
    <property type="term" value="C:nucleoid"/>
    <property type="evidence" value="ECO:0007669"/>
    <property type="project" value="InterPro"/>
</dbReference>
<keyword evidence="2" id="KW-1185">Reference proteome</keyword>
<evidence type="ECO:0000313" key="2">
    <source>
        <dbReference type="Proteomes" id="UP000003195"/>
    </source>
</evidence>
<dbReference type="STRING" id="706434.HMPREF9429_01177"/>
<evidence type="ECO:0000313" key="1">
    <source>
        <dbReference type="EMBL" id="EFQ03994.1"/>
    </source>
</evidence>
<reference evidence="1 2" key="1">
    <citation type="submission" date="2010-08" db="EMBL/GenBank/DDBJ databases">
        <authorList>
            <person name="Weinstock G."/>
            <person name="Sodergren E."/>
            <person name="Clifton S."/>
            <person name="Fulton L."/>
            <person name="Fulton B."/>
            <person name="Courtney L."/>
            <person name="Fronick C."/>
            <person name="Harrison M."/>
            <person name="Strong C."/>
            <person name="Farmer C."/>
            <person name="Delahaunty K."/>
            <person name="Markovic C."/>
            <person name="Hall O."/>
            <person name="Minx P."/>
            <person name="Tomlinson C."/>
            <person name="Mitreva M."/>
            <person name="Hou S."/>
            <person name="Chen J."/>
            <person name="Wollam A."/>
            <person name="Pepin K.H."/>
            <person name="Johnson M."/>
            <person name="Bhonagiri V."/>
            <person name="Zhang X."/>
            <person name="Suruliraj S."/>
            <person name="Warren W."/>
            <person name="Chinwalla A."/>
            <person name="Mardis E.R."/>
            <person name="Wilson R.K."/>
        </authorList>
    </citation>
    <scope>NUCLEOTIDE SEQUENCE [LARGE SCALE GENOMIC DNA]</scope>
    <source>
        <strain evidence="1 2">F0359</strain>
    </source>
</reference>
<dbReference type="OrthoDB" id="3171075at2"/>
<dbReference type="eggNOG" id="COG3081">
    <property type="taxonomic scope" value="Bacteria"/>
</dbReference>
<proteinExistence type="predicted"/>
<accession>E2ZC07</accession>
<dbReference type="HOGENOM" id="CLU_069338_0_0_9"/>
<dbReference type="InterPro" id="IPR007358">
    <property type="entry name" value="Nucleoid_associated_NdpA"/>
</dbReference>
<dbReference type="Pfam" id="PF04245">
    <property type="entry name" value="NA37"/>
    <property type="match status" value="1"/>
</dbReference>
<evidence type="ECO:0008006" key="3">
    <source>
        <dbReference type="Google" id="ProtNLM"/>
    </source>
</evidence>
<dbReference type="RefSeq" id="WP_006942302.1">
    <property type="nucleotide sequence ID" value="NZ_GL538208.1"/>
</dbReference>
<gene>
    <name evidence="1" type="ORF">HMPREF9429_01177</name>
</gene>
<comment type="caution">
    <text evidence="1">The sequence shown here is derived from an EMBL/GenBank/DDBJ whole genome shotgun (WGS) entry which is preliminary data.</text>
</comment>
<name>E2ZC07_9FIRM</name>
<dbReference type="AlphaFoldDB" id="E2ZC07"/>
<protein>
    <recommendedName>
        <fullName evidence="3">Nucleoid-associated protein</fullName>
    </recommendedName>
</protein>
<sequence>MMIQKAILHVLDFGTSMCLLSQKELDLSIETVDDYVSKRVEKSLHDPAGRTGIFYETSAVKRQLEAYASQDLSFQELADGLAKAVFESLKLQAEADTTDLLVVSFKDEAQREGIALFFLENRTAYTHRIMTDEDGVYSQIIEYQAVLPGLMQKAEAYVFIDLSDFTLRFVDKKRSINGEDVYALPELILQCTTVLSGKETVKKTEKLLTKVAEEYGKNPVEALAKGKQYLAQTAETGSNFAPQAFGEAAFAGEPSLQGTFTEKLRQAKDIPKEVKVESRFAERTGTVHKIKTDTGIEITFPSAYMENPDFIQFFTRPDGTLSIELKGIGKIINK</sequence>
<dbReference type="Proteomes" id="UP000003195">
    <property type="component" value="Unassembled WGS sequence"/>
</dbReference>
<dbReference type="EMBL" id="AECS01000037">
    <property type="protein sequence ID" value="EFQ03994.1"/>
    <property type="molecule type" value="Genomic_DNA"/>
</dbReference>